<evidence type="ECO:0000256" key="2">
    <source>
        <dbReference type="ARBA" id="ARBA00009045"/>
    </source>
</evidence>
<keyword evidence="12" id="KW-1185">Reference proteome</keyword>
<evidence type="ECO:0000256" key="4">
    <source>
        <dbReference type="ARBA" id="ARBA00022692"/>
    </source>
</evidence>
<feature type="compositionally biased region" description="Polar residues" evidence="8">
    <location>
        <begin position="301"/>
        <end position="315"/>
    </location>
</feature>
<evidence type="ECO:0000256" key="6">
    <source>
        <dbReference type="ARBA" id="ARBA00022989"/>
    </source>
</evidence>
<dbReference type="InterPro" id="IPR022764">
    <property type="entry name" value="Peptidase_S54_rhomboid_dom"/>
</dbReference>
<name>T1IZT2_STRMM</name>
<keyword evidence="4 9" id="KW-0812">Transmembrane</keyword>
<evidence type="ECO:0000313" key="11">
    <source>
        <dbReference type="EnsemblMetazoa" id="SMAR006767-PA"/>
    </source>
</evidence>
<evidence type="ECO:0000256" key="1">
    <source>
        <dbReference type="ARBA" id="ARBA00004141"/>
    </source>
</evidence>
<keyword evidence="3" id="KW-0645">Protease</keyword>
<evidence type="ECO:0000256" key="3">
    <source>
        <dbReference type="ARBA" id="ARBA00022670"/>
    </source>
</evidence>
<keyword evidence="6 9" id="KW-1133">Transmembrane helix</keyword>
<evidence type="ECO:0000256" key="8">
    <source>
        <dbReference type="SAM" id="MobiDB-lite"/>
    </source>
</evidence>
<dbReference type="Pfam" id="PF01694">
    <property type="entry name" value="Rhomboid"/>
    <property type="match status" value="1"/>
</dbReference>
<dbReference type="InterPro" id="IPR035952">
    <property type="entry name" value="Rhomboid-like_sf"/>
</dbReference>
<protein>
    <recommendedName>
        <fullName evidence="10">Peptidase S54 rhomboid domain-containing protein</fullName>
    </recommendedName>
</protein>
<feature type="transmembrane region" description="Helical" evidence="9">
    <location>
        <begin position="109"/>
        <end position="134"/>
    </location>
</feature>
<dbReference type="PANTHER" id="PTHR43066">
    <property type="entry name" value="RHOMBOID-RELATED PROTEIN"/>
    <property type="match status" value="1"/>
</dbReference>
<reference evidence="12" key="1">
    <citation type="submission" date="2011-05" db="EMBL/GenBank/DDBJ databases">
        <authorList>
            <person name="Richards S.R."/>
            <person name="Qu J."/>
            <person name="Jiang H."/>
            <person name="Jhangiani S.N."/>
            <person name="Agravi P."/>
            <person name="Goodspeed R."/>
            <person name="Gross S."/>
            <person name="Mandapat C."/>
            <person name="Jackson L."/>
            <person name="Mathew T."/>
            <person name="Pu L."/>
            <person name="Thornton R."/>
            <person name="Saada N."/>
            <person name="Wilczek-Boney K.B."/>
            <person name="Lee S."/>
            <person name="Kovar C."/>
            <person name="Wu Y."/>
            <person name="Scherer S.E."/>
            <person name="Worley K.C."/>
            <person name="Muzny D.M."/>
            <person name="Gibbs R."/>
        </authorList>
    </citation>
    <scope>NUCLEOTIDE SEQUENCE</scope>
    <source>
        <strain evidence="12">Brora</strain>
    </source>
</reference>
<dbReference type="EMBL" id="JH431723">
    <property type="status" value="NOT_ANNOTATED_CDS"/>
    <property type="molecule type" value="Genomic_DNA"/>
</dbReference>
<dbReference type="OMA" id="MEACADM"/>
<dbReference type="STRING" id="126957.T1IZT2"/>
<dbReference type="GO" id="GO:0016020">
    <property type="term" value="C:membrane"/>
    <property type="evidence" value="ECO:0007669"/>
    <property type="project" value="UniProtKB-SubCell"/>
</dbReference>
<sequence>MSLSTRRTPGLGVMLLSAQVLNVGMERVPPVTLAVIVSMVLLYLRIIPAPWSIFDVCLSARALLANWEMKRLFVSTFEHADDMHLYYNMVSFLWKGISLESRFTSRRFAILLTIFVSTVNLTYIILAIIATYLLKDRSYMEQCAIGFSGVIFALKVLTSYYLPQGVTTVAGIVIPVRWTVWFELALIQILVPNVSMLGHLAGIIVGLAYVHGPLESLTNAVSCYVPISTTPVPRDQQEYLVCYYETGPMRIPIKPIRQDQLPPNSGIEPPISPFLSSTDDEQLRFSPPNIIYPTRPLTPDEFQSFTTSMMSRKSP</sequence>
<feature type="transmembrane region" description="Helical" evidence="9">
    <location>
        <begin position="182"/>
        <end position="210"/>
    </location>
</feature>
<dbReference type="FunFam" id="1.20.1540.10:FF:000008">
    <property type="entry name" value="RHOMBOID-like protein 13"/>
    <property type="match status" value="1"/>
</dbReference>
<dbReference type="EnsemblMetazoa" id="SMAR006767-RA">
    <property type="protein sequence ID" value="SMAR006767-PA"/>
    <property type="gene ID" value="SMAR006767"/>
</dbReference>
<evidence type="ECO:0000256" key="5">
    <source>
        <dbReference type="ARBA" id="ARBA00022801"/>
    </source>
</evidence>
<evidence type="ECO:0000259" key="10">
    <source>
        <dbReference type="Pfam" id="PF01694"/>
    </source>
</evidence>
<dbReference type="GO" id="GO:0006508">
    <property type="term" value="P:proteolysis"/>
    <property type="evidence" value="ECO:0007669"/>
    <property type="project" value="UniProtKB-KW"/>
</dbReference>
<feature type="region of interest" description="Disordered" evidence="8">
    <location>
        <begin position="286"/>
        <end position="315"/>
    </location>
</feature>
<evidence type="ECO:0000256" key="7">
    <source>
        <dbReference type="ARBA" id="ARBA00023136"/>
    </source>
</evidence>
<reference evidence="11" key="2">
    <citation type="submission" date="2015-02" db="UniProtKB">
        <authorList>
            <consortium name="EnsemblMetazoa"/>
        </authorList>
    </citation>
    <scope>IDENTIFICATION</scope>
</reference>
<keyword evidence="5" id="KW-0378">Hydrolase</keyword>
<keyword evidence="7 9" id="KW-0472">Membrane</keyword>
<comment type="similarity">
    <text evidence="2">Belongs to the peptidase S54 family.</text>
</comment>
<dbReference type="SUPFAM" id="SSF144091">
    <property type="entry name" value="Rhomboid-like"/>
    <property type="match status" value="1"/>
</dbReference>
<dbReference type="Proteomes" id="UP000014500">
    <property type="component" value="Unassembled WGS sequence"/>
</dbReference>
<proteinExistence type="inferred from homology"/>
<dbReference type="Gene3D" id="1.20.1540.10">
    <property type="entry name" value="Rhomboid-like"/>
    <property type="match status" value="1"/>
</dbReference>
<organism evidence="11 12">
    <name type="scientific">Strigamia maritima</name>
    <name type="common">European centipede</name>
    <name type="synonym">Geophilus maritimus</name>
    <dbReference type="NCBI Taxonomy" id="126957"/>
    <lineage>
        <taxon>Eukaryota</taxon>
        <taxon>Metazoa</taxon>
        <taxon>Ecdysozoa</taxon>
        <taxon>Arthropoda</taxon>
        <taxon>Myriapoda</taxon>
        <taxon>Chilopoda</taxon>
        <taxon>Pleurostigmophora</taxon>
        <taxon>Geophilomorpha</taxon>
        <taxon>Linotaeniidae</taxon>
        <taxon>Strigamia</taxon>
    </lineage>
</organism>
<dbReference type="PhylomeDB" id="T1IZT2"/>
<dbReference type="PANTHER" id="PTHR43066:SF1">
    <property type="entry name" value="RHOMBOID PROTEIN 2"/>
    <property type="match status" value="1"/>
</dbReference>
<evidence type="ECO:0000313" key="12">
    <source>
        <dbReference type="Proteomes" id="UP000014500"/>
    </source>
</evidence>
<dbReference type="eggNOG" id="KOG2632">
    <property type="taxonomic scope" value="Eukaryota"/>
</dbReference>
<dbReference type="GO" id="GO:0004252">
    <property type="term" value="F:serine-type endopeptidase activity"/>
    <property type="evidence" value="ECO:0007669"/>
    <property type="project" value="InterPro"/>
</dbReference>
<accession>T1IZT2</accession>
<feature type="domain" description="Peptidase S54 rhomboid" evidence="10">
    <location>
        <begin position="67"/>
        <end position="210"/>
    </location>
</feature>
<dbReference type="HOGENOM" id="CLU_883744_0_0_1"/>
<comment type="subcellular location">
    <subcellularLocation>
        <location evidence="1">Membrane</location>
        <topology evidence="1">Multi-pass membrane protein</topology>
    </subcellularLocation>
</comment>
<dbReference type="AlphaFoldDB" id="T1IZT2"/>
<evidence type="ECO:0000256" key="9">
    <source>
        <dbReference type="SAM" id="Phobius"/>
    </source>
</evidence>